<protein>
    <submittedName>
        <fullName evidence="2">Uncharacterized protein</fullName>
    </submittedName>
</protein>
<feature type="non-terminal residue" evidence="2">
    <location>
        <position position="1"/>
    </location>
</feature>
<evidence type="ECO:0000256" key="1">
    <source>
        <dbReference type="SAM" id="Coils"/>
    </source>
</evidence>
<feature type="non-terminal residue" evidence="2">
    <location>
        <position position="96"/>
    </location>
</feature>
<dbReference type="Proteomes" id="UP000308444">
    <property type="component" value="Unassembled WGS sequence"/>
</dbReference>
<accession>A0A9X8ZY31</accession>
<evidence type="ECO:0000313" key="3">
    <source>
        <dbReference type="Proteomes" id="UP000308444"/>
    </source>
</evidence>
<comment type="caution">
    <text evidence="2">The sequence shown here is derived from an EMBL/GenBank/DDBJ whole genome shotgun (WGS) entry which is preliminary data.</text>
</comment>
<proteinExistence type="predicted"/>
<name>A0A9X8ZY31_BACCE</name>
<keyword evidence="1" id="KW-0175">Coiled coil</keyword>
<feature type="coiled-coil region" evidence="1">
    <location>
        <begin position="68"/>
        <end position="95"/>
    </location>
</feature>
<dbReference type="EMBL" id="SZOH01005379">
    <property type="protein sequence ID" value="TKI79678.1"/>
    <property type="molecule type" value="Genomic_DNA"/>
</dbReference>
<sequence>YQHWQNENIRIQAEQKGASNQFESAKLKKEETFARFMKELEQSGFTDEFTYKEAKLSDAEMEMLQKEIQGYYSSLEVLAKQIEELNSELKDKEYMD</sequence>
<evidence type="ECO:0000313" key="2">
    <source>
        <dbReference type="EMBL" id="TKI79678.1"/>
    </source>
</evidence>
<dbReference type="AlphaFoldDB" id="A0A9X8ZY31"/>
<reference evidence="2 3" key="1">
    <citation type="journal article" date="2019" name="Environ. Microbiol.">
        <title>An active ?-lactamase is a part of an orchestrated cell wall stress resistance network of Bacillus subtilis and related rhizosphere species.</title>
        <authorList>
            <person name="Bucher T."/>
            <person name="Keren-Paz A."/>
            <person name="Hausser J."/>
            <person name="Olender T."/>
            <person name="Cytryn E."/>
            <person name="Kolodkin-Gal I."/>
        </authorList>
    </citation>
    <scope>NUCLEOTIDE SEQUENCE [LARGE SCALE GENOMIC DNA]</scope>
    <source>
        <strain evidence="2 3">I32</strain>
    </source>
</reference>
<gene>
    <name evidence="2" type="ORF">FC695_44465</name>
</gene>
<organism evidence="2 3">
    <name type="scientific">Bacillus cereus</name>
    <dbReference type="NCBI Taxonomy" id="1396"/>
    <lineage>
        <taxon>Bacteria</taxon>
        <taxon>Bacillati</taxon>
        <taxon>Bacillota</taxon>
        <taxon>Bacilli</taxon>
        <taxon>Bacillales</taxon>
        <taxon>Bacillaceae</taxon>
        <taxon>Bacillus</taxon>
        <taxon>Bacillus cereus group</taxon>
    </lineage>
</organism>